<dbReference type="PANTHER" id="PTHR23028:SF53">
    <property type="entry name" value="ACYL_TRANSF_3 DOMAIN-CONTAINING PROTEIN"/>
    <property type="match status" value="1"/>
</dbReference>
<feature type="transmembrane region" description="Helical" evidence="1">
    <location>
        <begin position="328"/>
        <end position="354"/>
    </location>
</feature>
<dbReference type="AlphaFoldDB" id="R9GMI5"/>
<feature type="transmembrane region" description="Helical" evidence="1">
    <location>
        <begin position="12"/>
        <end position="35"/>
    </location>
</feature>
<dbReference type="OrthoDB" id="290051at2"/>
<feature type="transmembrane region" description="Helical" evidence="1">
    <location>
        <begin position="286"/>
        <end position="307"/>
    </location>
</feature>
<dbReference type="Proteomes" id="UP000014174">
    <property type="component" value="Unassembled WGS sequence"/>
</dbReference>
<dbReference type="Pfam" id="PF01757">
    <property type="entry name" value="Acyl_transf_3"/>
    <property type="match status" value="1"/>
</dbReference>
<organism evidence="3 4">
    <name type="scientific">Arcticibacter svalbardensis MN12-7</name>
    <dbReference type="NCBI Taxonomy" id="1150600"/>
    <lineage>
        <taxon>Bacteria</taxon>
        <taxon>Pseudomonadati</taxon>
        <taxon>Bacteroidota</taxon>
        <taxon>Sphingobacteriia</taxon>
        <taxon>Sphingobacteriales</taxon>
        <taxon>Sphingobacteriaceae</taxon>
        <taxon>Arcticibacter</taxon>
    </lineage>
</organism>
<feature type="transmembrane region" description="Helical" evidence="1">
    <location>
        <begin position="155"/>
        <end position="176"/>
    </location>
</feature>
<evidence type="ECO:0000313" key="3">
    <source>
        <dbReference type="EMBL" id="EOR92916.1"/>
    </source>
</evidence>
<keyword evidence="1" id="KW-1133">Transmembrane helix</keyword>
<feature type="transmembrane region" description="Helical" evidence="1">
    <location>
        <begin position="366"/>
        <end position="387"/>
    </location>
</feature>
<evidence type="ECO:0000313" key="4">
    <source>
        <dbReference type="Proteomes" id="UP000014174"/>
    </source>
</evidence>
<sequence length="415" mass="47699">MVNQKQLNSHLNFLDSIRALAAVLVVLHHGILYYSGNMNTLLGIEKILIKFLIVGGHYAVNMFIVLSGFSLMLAVIKNNYVLKDGMKIFFKRRFIRIVPPYYLAMLISILLIWLCIGDKTGSHWDSSIPVSSSGIFRHVFFIHDFFENSFNSINYSFWSVAVEFRIYLFFPFLIWIWRKTGPLSTLLVSFLIAFIGSILNIYIHHYYSTIDSLFTGISPYIVLFTLGMLAAEMSFSQNGKAIKMRLLYQGASSYYKMLYLFIFLMIFVLVKLLTKESLTLGNEIFISSRIIDILTGCLFAYILFIYSTSTEKNSHTYWMVKLLSWKPLVFIGTFSYSIYLIHAPLLQILFQYIITPLSLSMPISVYVLLLLGTPAVIVLSYLFFLLCERPFLMLRKKRNTLSTTDAISNPSIIAT</sequence>
<comment type="caution">
    <text evidence="3">The sequence shown here is derived from an EMBL/GenBank/DDBJ whole genome shotgun (WGS) entry which is preliminary data.</text>
</comment>
<keyword evidence="1" id="KW-0812">Transmembrane</keyword>
<accession>R9GMI5</accession>
<evidence type="ECO:0000259" key="2">
    <source>
        <dbReference type="Pfam" id="PF01757"/>
    </source>
</evidence>
<keyword evidence="4" id="KW-1185">Reference proteome</keyword>
<protein>
    <recommendedName>
        <fullName evidence="2">Acyltransferase 3 domain-containing protein</fullName>
    </recommendedName>
</protein>
<feature type="transmembrane region" description="Helical" evidence="1">
    <location>
        <begin position="217"/>
        <end position="236"/>
    </location>
</feature>
<dbReference type="GO" id="GO:0016020">
    <property type="term" value="C:membrane"/>
    <property type="evidence" value="ECO:0007669"/>
    <property type="project" value="TreeGrafter"/>
</dbReference>
<reference evidence="3 4" key="1">
    <citation type="journal article" date="2013" name="Genome Announc.">
        <title>Draft Genome Sequence of Arcticibacter svalbardensis Strain MN12-7T, a Member of the Family Sphingobacteriaceae Isolated from an Arctic Soil Sample.</title>
        <authorList>
            <person name="Shivaji S."/>
            <person name="Ara S."/>
            <person name="Prasad S."/>
            <person name="Manasa B.P."/>
            <person name="Begum Z."/>
            <person name="Singh A."/>
            <person name="Kumar Pinnaka A."/>
        </authorList>
    </citation>
    <scope>NUCLEOTIDE SEQUENCE [LARGE SCALE GENOMIC DNA]</scope>
    <source>
        <strain evidence="3 4">MN12-7</strain>
    </source>
</reference>
<feature type="transmembrane region" description="Helical" evidence="1">
    <location>
        <begin position="97"/>
        <end position="116"/>
    </location>
</feature>
<dbReference type="InterPro" id="IPR002656">
    <property type="entry name" value="Acyl_transf_3_dom"/>
</dbReference>
<dbReference type="InterPro" id="IPR050879">
    <property type="entry name" value="Acyltransferase_3"/>
</dbReference>
<dbReference type="PANTHER" id="PTHR23028">
    <property type="entry name" value="ACETYLTRANSFERASE"/>
    <property type="match status" value="1"/>
</dbReference>
<proteinExistence type="predicted"/>
<name>R9GMI5_9SPHI</name>
<dbReference type="STRING" id="1150600.ADIARSV_4004"/>
<keyword evidence="1" id="KW-0472">Membrane</keyword>
<feature type="transmembrane region" description="Helical" evidence="1">
    <location>
        <begin position="257"/>
        <end position="274"/>
    </location>
</feature>
<evidence type="ECO:0000256" key="1">
    <source>
        <dbReference type="SAM" id="Phobius"/>
    </source>
</evidence>
<dbReference type="EMBL" id="AQPN01000141">
    <property type="protein sequence ID" value="EOR92916.1"/>
    <property type="molecule type" value="Genomic_DNA"/>
</dbReference>
<feature type="transmembrane region" description="Helical" evidence="1">
    <location>
        <begin position="183"/>
        <end position="205"/>
    </location>
</feature>
<feature type="transmembrane region" description="Helical" evidence="1">
    <location>
        <begin position="47"/>
        <end position="76"/>
    </location>
</feature>
<gene>
    <name evidence="3" type="ORF">ADIARSV_4004</name>
</gene>
<dbReference type="RefSeq" id="WP_016197224.1">
    <property type="nucleotide sequence ID" value="NZ_AQPN01000141.1"/>
</dbReference>
<dbReference type="GO" id="GO:0016747">
    <property type="term" value="F:acyltransferase activity, transferring groups other than amino-acyl groups"/>
    <property type="evidence" value="ECO:0007669"/>
    <property type="project" value="InterPro"/>
</dbReference>
<feature type="domain" description="Acyltransferase 3" evidence="2">
    <location>
        <begin position="12"/>
        <end position="380"/>
    </location>
</feature>
<dbReference type="eggNOG" id="COG1835">
    <property type="taxonomic scope" value="Bacteria"/>
</dbReference>
<dbReference type="GO" id="GO:0000271">
    <property type="term" value="P:polysaccharide biosynthetic process"/>
    <property type="evidence" value="ECO:0007669"/>
    <property type="project" value="TreeGrafter"/>
</dbReference>